<keyword evidence="2 3" id="KW-0342">GTP-binding</keyword>
<feature type="compositionally biased region" description="Basic and acidic residues" evidence="4">
    <location>
        <begin position="12"/>
        <end position="37"/>
    </location>
</feature>
<dbReference type="PANTHER" id="PTHR32120">
    <property type="entry name" value="SMALL RIBOSOMAL SUBUNIT BIOGENESIS GTPASE RSGA"/>
    <property type="match status" value="1"/>
</dbReference>
<dbReference type="Gene3D" id="1.10.40.50">
    <property type="entry name" value="Probable gtpase engc, domain 3"/>
    <property type="match status" value="1"/>
</dbReference>
<feature type="region of interest" description="Disordered" evidence="4">
    <location>
        <begin position="245"/>
        <end position="288"/>
    </location>
</feature>
<dbReference type="RefSeq" id="WP_089794999.1">
    <property type="nucleotide sequence ID" value="NZ_FPBP01000005.1"/>
</dbReference>
<dbReference type="OrthoDB" id="9809485at2"/>
<organism evidence="7 8">
    <name type="scientific">Halomonas korlensis</name>
    <dbReference type="NCBI Taxonomy" id="463301"/>
    <lineage>
        <taxon>Bacteria</taxon>
        <taxon>Pseudomonadati</taxon>
        <taxon>Pseudomonadota</taxon>
        <taxon>Gammaproteobacteria</taxon>
        <taxon>Oceanospirillales</taxon>
        <taxon>Halomonadaceae</taxon>
        <taxon>Halomonas</taxon>
    </lineage>
</organism>
<dbReference type="GO" id="GO:0003924">
    <property type="term" value="F:GTPase activity"/>
    <property type="evidence" value="ECO:0007669"/>
    <property type="project" value="UniProtKB-UniRule"/>
</dbReference>
<evidence type="ECO:0000259" key="5">
    <source>
        <dbReference type="PROSITE" id="PS50936"/>
    </source>
</evidence>
<name>A0A1I7HUC1_9GAMM</name>
<feature type="binding site" evidence="3">
    <location>
        <begin position="218"/>
        <end position="226"/>
    </location>
    <ligand>
        <name>GTP</name>
        <dbReference type="ChEBI" id="CHEBI:37565"/>
    </ligand>
</feature>
<dbReference type="GO" id="GO:0042274">
    <property type="term" value="P:ribosomal small subunit biogenesis"/>
    <property type="evidence" value="ECO:0007669"/>
    <property type="project" value="UniProtKB-UniRule"/>
</dbReference>
<dbReference type="PROSITE" id="PS51721">
    <property type="entry name" value="G_CP"/>
    <property type="match status" value="1"/>
</dbReference>
<dbReference type="EMBL" id="FPBP01000005">
    <property type="protein sequence ID" value="SFU64257.1"/>
    <property type="molecule type" value="Genomic_DNA"/>
</dbReference>
<evidence type="ECO:0000256" key="1">
    <source>
        <dbReference type="ARBA" id="ARBA00022741"/>
    </source>
</evidence>
<comment type="similarity">
    <text evidence="3">Belongs to the TRAFAC class YlqF/YawG GTPase family. RsgA subfamily.</text>
</comment>
<reference evidence="8" key="1">
    <citation type="submission" date="2016-10" db="EMBL/GenBank/DDBJ databases">
        <authorList>
            <person name="Varghese N."/>
            <person name="Submissions S."/>
        </authorList>
    </citation>
    <scope>NUCLEOTIDE SEQUENCE [LARGE SCALE GENOMIC DNA]</scope>
    <source>
        <strain evidence="8">CGMCC 1.6981</strain>
    </source>
</reference>
<comment type="subunit">
    <text evidence="3">Monomer. Associates with 30S ribosomal subunit, binds 16S rRNA.</text>
</comment>
<dbReference type="InterPro" id="IPR004881">
    <property type="entry name" value="Ribosome_biogen_GTPase_RsgA"/>
</dbReference>
<dbReference type="GO" id="GO:0019843">
    <property type="term" value="F:rRNA binding"/>
    <property type="evidence" value="ECO:0007669"/>
    <property type="project" value="UniProtKB-KW"/>
</dbReference>
<dbReference type="Gene3D" id="3.40.50.300">
    <property type="entry name" value="P-loop containing nucleotide triphosphate hydrolases"/>
    <property type="match status" value="1"/>
</dbReference>
<evidence type="ECO:0000259" key="6">
    <source>
        <dbReference type="PROSITE" id="PS51721"/>
    </source>
</evidence>
<keyword evidence="3" id="KW-0694">RNA-binding</keyword>
<dbReference type="InterPro" id="IPR030378">
    <property type="entry name" value="G_CP_dom"/>
</dbReference>
<comment type="subcellular location">
    <subcellularLocation>
        <location evidence="3">Cytoplasm</location>
    </subcellularLocation>
</comment>
<sequence length="370" mass="40460">MSKRNLSRQQRWRVEKVQAERARRAEKHDTRDSDKLAAGEYGPEQPGRVVAHFGRTLNVAPDGGGEIVRCHLRANLDGLVTGDRVIWRAARDADDRVIDGVVVARGERESVLERPDARGQLKPVAANIDQILIVFAVEPAPHANLIDRYLVAAEATGIAPVLVLNKIDLLPVGGGELRDLLGRYEGLGYAVVNSTTAREDGLTALRRRLGGRTSVFVGQSGVGKSSLIDRLLPDEELRIGALSKDSRKGTHTTTTARLYRLPGTDANNPATGDHGGEDLATGPADSGELIDSPGIREFGLVHLDEQQVAEGFIEFHEWLGRCHFRDCRHRQEPGCALLGAVERGKIHPERFASYRRIVDSLNDPATSTPR</sequence>
<dbReference type="InterPro" id="IPR010914">
    <property type="entry name" value="RsgA_GTPase_dom"/>
</dbReference>
<dbReference type="PROSITE" id="PS50936">
    <property type="entry name" value="ENGC_GTPASE"/>
    <property type="match status" value="1"/>
</dbReference>
<keyword evidence="3" id="KW-0690">Ribosome biogenesis</keyword>
<feature type="binding site" evidence="3">
    <location>
        <position position="327"/>
    </location>
    <ligand>
        <name>Zn(2+)</name>
        <dbReference type="ChEBI" id="CHEBI:29105"/>
    </ligand>
</feature>
<dbReference type="STRING" id="463301.SAMN04487955_105101"/>
<feature type="binding site" evidence="3">
    <location>
        <position position="335"/>
    </location>
    <ligand>
        <name>Zn(2+)</name>
        <dbReference type="ChEBI" id="CHEBI:29105"/>
    </ligand>
</feature>
<dbReference type="EC" id="3.6.1.-" evidence="3"/>
<feature type="binding site" evidence="3">
    <location>
        <position position="322"/>
    </location>
    <ligand>
        <name>Zn(2+)</name>
        <dbReference type="ChEBI" id="CHEBI:29105"/>
    </ligand>
</feature>
<feature type="region of interest" description="Disordered" evidence="4">
    <location>
        <begin position="1"/>
        <end position="47"/>
    </location>
</feature>
<dbReference type="InterPro" id="IPR027417">
    <property type="entry name" value="P-loop_NTPase"/>
</dbReference>
<keyword evidence="3" id="KW-0479">Metal-binding</keyword>
<feature type="binding site" evidence="3">
    <location>
        <position position="329"/>
    </location>
    <ligand>
        <name>Zn(2+)</name>
        <dbReference type="ChEBI" id="CHEBI:29105"/>
    </ligand>
</feature>
<evidence type="ECO:0000256" key="3">
    <source>
        <dbReference type="HAMAP-Rule" id="MF_01820"/>
    </source>
</evidence>
<dbReference type="GO" id="GO:0005525">
    <property type="term" value="F:GTP binding"/>
    <property type="evidence" value="ECO:0007669"/>
    <property type="project" value="UniProtKB-UniRule"/>
</dbReference>
<dbReference type="InterPro" id="IPR012340">
    <property type="entry name" value="NA-bd_OB-fold"/>
</dbReference>
<keyword evidence="3" id="KW-0378">Hydrolase</keyword>
<dbReference type="Proteomes" id="UP000198693">
    <property type="component" value="Unassembled WGS sequence"/>
</dbReference>
<keyword evidence="1 3" id="KW-0547">Nucleotide-binding</keyword>
<dbReference type="GO" id="GO:0046872">
    <property type="term" value="F:metal ion binding"/>
    <property type="evidence" value="ECO:0007669"/>
    <property type="project" value="UniProtKB-KW"/>
</dbReference>
<dbReference type="AlphaFoldDB" id="A0A1I7HUC1"/>
<keyword evidence="3" id="KW-0963">Cytoplasm</keyword>
<dbReference type="CDD" id="cd01854">
    <property type="entry name" value="YjeQ_EngC"/>
    <property type="match status" value="1"/>
</dbReference>
<dbReference type="Gene3D" id="2.40.50.140">
    <property type="entry name" value="Nucleic acid-binding proteins"/>
    <property type="match status" value="1"/>
</dbReference>
<dbReference type="GO" id="GO:0005737">
    <property type="term" value="C:cytoplasm"/>
    <property type="evidence" value="ECO:0007669"/>
    <property type="project" value="UniProtKB-SubCell"/>
</dbReference>
<dbReference type="PANTHER" id="PTHR32120:SF11">
    <property type="entry name" value="SMALL RIBOSOMAL SUBUNIT BIOGENESIS GTPASE RSGA 1, MITOCHONDRIAL-RELATED"/>
    <property type="match status" value="1"/>
</dbReference>
<keyword evidence="3" id="KW-0699">rRNA-binding</keyword>
<accession>A0A1I7HUC1</accession>
<dbReference type="Pfam" id="PF03193">
    <property type="entry name" value="RsgA_GTPase"/>
    <property type="match status" value="1"/>
</dbReference>
<keyword evidence="3" id="KW-0862">Zinc</keyword>
<keyword evidence="8" id="KW-1185">Reference proteome</keyword>
<evidence type="ECO:0000256" key="2">
    <source>
        <dbReference type="ARBA" id="ARBA00023134"/>
    </source>
</evidence>
<comment type="function">
    <text evidence="3">One of several proteins that assist in the late maturation steps of the functional core of the 30S ribosomal subunit. Helps release RbfA from mature subunits. May play a role in the assembly of ribosomal proteins into the subunit. Circularly permuted GTPase that catalyzes slow GTP hydrolysis, GTPase activity is stimulated by the 30S ribosomal subunit.</text>
</comment>
<dbReference type="SUPFAM" id="SSF52540">
    <property type="entry name" value="P-loop containing nucleoside triphosphate hydrolases"/>
    <property type="match status" value="1"/>
</dbReference>
<feature type="domain" description="CP-type G" evidence="6">
    <location>
        <begin position="118"/>
        <end position="298"/>
    </location>
</feature>
<feature type="binding site" evidence="3">
    <location>
        <begin position="165"/>
        <end position="168"/>
    </location>
    <ligand>
        <name>GTP</name>
        <dbReference type="ChEBI" id="CHEBI:37565"/>
    </ligand>
</feature>
<gene>
    <name evidence="3" type="primary">rsgA</name>
    <name evidence="7" type="ORF">SAMN04487955_105101</name>
</gene>
<evidence type="ECO:0000256" key="4">
    <source>
        <dbReference type="SAM" id="MobiDB-lite"/>
    </source>
</evidence>
<proteinExistence type="inferred from homology"/>
<evidence type="ECO:0000313" key="8">
    <source>
        <dbReference type="Proteomes" id="UP000198693"/>
    </source>
</evidence>
<feature type="domain" description="EngC GTPase" evidence="5">
    <location>
        <begin position="126"/>
        <end position="272"/>
    </location>
</feature>
<protein>
    <recommendedName>
        <fullName evidence="3">Small ribosomal subunit biogenesis GTPase RsgA</fullName>
        <ecNumber evidence="3">3.6.1.-</ecNumber>
    </recommendedName>
</protein>
<evidence type="ECO:0000313" key="7">
    <source>
        <dbReference type="EMBL" id="SFU64257.1"/>
    </source>
</evidence>
<comment type="cofactor">
    <cofactor evidence="3">
        <name>Zn(2+)</name>
        <dbReference type="ChEBI" id="CHEBI:29105"/>
    </cofactor>
    <text evidence="3">Binds 1 zinc ion per subunit.</text>
</comment>
<dbReference type="NCBIfam" id="TIGR00157">
    <property type="entry name" value="ribosome small subunit-dependent GTPase A"/>
    <property type="match status" value="1"/>
</dbReference>
<dbReference type="HAMAP" id="MF_01820">
    <property type="entry name" value="GTPase_RsgA"/>
    <property type="match status" value="1"/>
</dbReference>